<feature type="compositionally biased region" description="Polar residues" evidence="1">
    <location>
        <begin position="10"/>
        <end position="28"/>
    </location>
</feature>
<comment type="caution">
    <text evidence="3">The sequence shown here is derived from an EMBL/GenBank/DDBJ whole genome shotgun (WGS) entry which is preliminary data.</text>
</comment>
<sequence>MVLGDLSPVSPATVQSSPSPVAPTNQRMVLQELEHQDRTPPPSLKQRITRVFKVGHKRAESDLSRSTMSTNDDTAHQDTSGYMPSPLKENESSYTRNPNPYARKTGATTIQPIMTNYFNNNAGPAKRIIMNGGEVRVEIRPGPSTMEDSGNRGSAFGRGMKAEDDSVSYDKYYTRSSRKADEQFEGDYEEEDIERPSMTRPGNEMGAYLTPLDRNTPTPQRNLTVNSNDSAGSQERRYVEESVSFGFEGFHIGGESAHSDGTHAGLSSPTGPGAFYSNSGKASSSVLNYINQSELNMLSRNPSSGKASSGALGRPGMSRNASSTSYFSPAVRRAPSVPTSPAVQLDEAVARELKRLSKISAGSGASVFAMVITTDGAASTRLGEEFGDQELERVAERKFTKEEKGKGKAESSAISQGITERNGSDSHGGKQGKGHQHTTSDFSEFVNGTHSRDSSQNGDSDGTAGLLKGMDERNPRRKLKSQEVPKGVLVHEGDARYDFVYRIRQTSDAVPILVPQYFYPNDGAFPNRNALSSPIRAKFSPVSPINTSAMSFGGQYNSSPISKPQDVYTRSPDSSNSYYKMHGGDQAFDSPIESPRYPYPGSDGYDSHHGSITHSHSENKMESLVHPALRNGGDGQPSRRERSRAVVSMGSLEGITGFGMGRLVTGTPNGTGRRLAGSSLADTSDLNINQDSPTRRVRMSGIDQIAFVSPLVQHNPTEPRRERKKGIKVPRTGLRLPRRPKDLRRSMTPRLYDPRPLGDSWRDLASDNPEAWQEDEYNKEYRAKEKRASMTILALCVLFPPLFLLAAMGAFDTTVDGWTNGEVKRIGRVEKRIAAVAGGIFAVAAVVGGVLAAVLVS</sequence>
<feature type="region of interest" description="Disordered" evidence="1">
    <location>
        <begin position="1"/>
        <end position="44"/>
    </location>
</feature>
<feature type="region of interest" description="Disordered" evidence="1">
    <location>
        <begin position="299"/>
        <end position="339"/>
    </location>
</feature>
<protein>
    <submittedName>
        <fullName evidence="3">Uncharacterized protein</fullName>
    </submittedName>
</protein>
<reference evidence="3 4" key="1">
    <citation type="submission" date="2024-02" db="EMBL/GenBank/DDBJ databases">
        <title>Discinaceae phylogenomics.</title>
        <authorList>
            <person name="Dirks A.C."/>
            <person name="James T.Y."/>
        </authorList>
    </citation>
    <scope>NUCLEOTIDE SEQUENCE [LARGE SCALE GENOMIC DNA]</scope>
    <source>
        <strain evidence="3 4">ACD0624</strain>
    </source>
</reference>
<feature type="region of interest" description="Disordered" evidence="1">
    <location>
        <begin position="56"/>
        <end position="104"/>
    </location>
</feature>
<feature type="compositionally biased region" description="Polar residues" evidence="1">
    <location>
        <begin position="213"/>
        <end position="233"/>
    </location>
</feature>
<feature type="transmembrane region" description="Helical" evidence="2">
    <location>
        <begin position="788"/>
        <end position="811"/>
    </location>
</feature>
<feature type="compositionally biased region" description="Polar residues" evidence="1">
    <location>
        <begin position="439"/>
        <end position="460"/>
    </location>
</feature>
<feature type="compositionally biased region" description="Basic and acidic residues" evidence="1">
    <location>
        <begin position="605"/>
        <end position="620"/>
    </location>
</feature>
<feature type="compositionally biased region" description="Polar residues" evidence="1">
    <location>
        <begin position="64"/>
        <end position="82"/>
    </location>
</feature>
<proteinExistence type="predicted"/>
<evidence type="ECO:0000313" key="4">
    <source>
        <dbReference type="Proteomes" id="UP001447188"/>
    </source>
</evidence>
<dbReference type="Proteomes" id="UP001447188">
    <property type="component" value="Unassembled WGS sequence"/>
</dbReference>
<name>A0ABR3GJ47_9PEZI</name>
<feature type="region of interest" description="Disordered" evidence="1">
    <location>
        <begin position="140"/>
        <end position="165"/>
    </location>
</feature>
<feature type="compositionally biased region" description="Basic and acidic residues" evidence="1">
    <location>
        <begin position="398"/>
        <end position="409"/>
    </location>
</feature>
<feature type="transmembrane region" description="Helical" evidence="2">
    <location>
        <begin position="832"/>
        <end position="856"/>
    </location>
</feature>
<keyword evidence="4" id="KW-1185">Reference proteome</keyword>
<feature type="region of interest" description="Disordered" evidence="1">
    <location>
        <begin position="556"/>
        <end position="620"/>
    </location>
</feature>
<feature type="compositionally biased region" description="Acidic residues" evidence="1">
    <location>
        <begin position="183"/>
        <end position="193"/>
    </location>
</feature>
<feature type="region of interest" description="Disordered" evidence="1">
    <location>
        <begin position="398"/>
        <end position="484"/>
    </location>
</feature>
<evidence type="ECO:0000256" key="1">
    <source>
        <dbReference type="SAM" id="MobiDB-lite"/>
    </source>
</evidence>
<dbReference type="EMBL" id="JBBBZM010000060">
    <property type="protein sequence ID" value="KAL0635911.1"/>
    <property type="molecule type" value="Genomic_DNA"/>
</dbReference>
<feature type="region of interest" description="Disordered" evidence="1">
    <location>
        <begin position="178"/>
        <end position="236"/>
    </location>
</feature>
<keyword evidence="2" id="KW-0812">Transmembrane</keyword>
<evidence type="ECO:0000256" key="2">
    <source>
        <dbReference type="SAM" id="Phobius"/>
    </source>
</evidence>
<gene>
    <name evidence="3" type="ORF">Q9L58_005154</name>
</gene>
<evidence type="ECO:0000313" key="3">
    <source>
        <dbReference type="EMBL" id="KAL0635911.1"/>
    </source>
</evidence>
<organism evidence="3 4">
    <name type="scientific">Discina gigas</name>
    <dbReference type="NCBI Taxonomy" id="1032678"/>
    <lineage>
        <taxon>Eukaryota</taxon>
        <taxon>Fungi</taxon>
        <taxon>Dikarya</taxon>
        <taxon>Ascomycota</taxon>
        <taxon>Pezizomycotina</taxon>
        <taxon>Pezizomycetes</taxon>
        <taxon>Pezizales</taxon>
        <taxon>Discinaceae</taxon>
        <taxon>Discina</taxon>
    </lineage>
</organism>
<keyword evidence="2" id="KW-0472">Membrane</keyword>
<accession>A0ABR3GJ47</accession>
<keyword evidence="2" id="KW-1133">Transmembrane helix</keyword>